<name>A0A327QMZ3_9BACT</name>
<dbReference type="AlphaFoldDB" id="A0A327QMZ3"/>
<proteinExistence type="predicted"/>
<protein>
    <recommendedName>
        <fullName evidence="3">Glutathione synthase/RimK-type ligase-like ATP-grasp enzyme</fullName>
    </recommendedName>
</protein>
<dbReference type="EMBL" id="QLLL01000004">
    <property type="protein sequence ID" value="RAJ05245.1"/>
    <property type="molecule type" value="Genomic_DNA"/>
</dbReference>
<gene>
    <name evidence="1" type="ORF">LX64_02400</name>
</gene>
<dbReference type="GO" id="GO:0018169">
    <property type="term" value="F:ribosomal S6-glutamic acid ligase activity"/>
    <property type="evidence" value="ECO:0007669"/>
    <property type="project" value="TreeGrafter"/>
</dbReference>
<evidence type="ECO:0000313" key="2">
    <source>
        <dbReference type="Proteomes" id="UP000249547"/>
    </source>
</evidence>
<organism evidence="1 2">
    <name type="scientific">Chitinophaga skermanii</name>
    <dbReference type="NCBI Taxonomy" id="331697"/>
    <lineage>
        <taxon>Bacteria</taxon>
        <taxon>Pseudomonadati</taxon>
        <taxon>Bacteroidota</taxon>
        <taxon>Chitinophagia</taxon>
        <taxon>Chitinophagales</taxon>
        <taxon>Chitinophagaceae</taxon>
        <taxon>Chitinophaga</taxon>
    </lineage>
</organism>
<comment type="caution">
    <text evidence="1">The sequence shown here is derived from an EMBL/GenBank/DDBJ whole genome shotgun (WGS) entry which is preliminary data.</text>
</comment>
<dbReference type="GO" id="GO:0005737">
    <property type="term" value="C:cytoplasm"/>
    <property type="evidence" value="ECO:0007669"/>
    <property type="project" value="TreeGrafter"/>
</dbReference>
<dbReference type="SUPFAM" id="SSF56059">
    <property type="entry name" value="Glutathione synthetase ATP-binding domain-like"/>
    <property type="match status" value="1"/>
</dbReference>
<dbReference type="PANTHER" id="PTHR21621:SF0">
    <property type="entry name" value="BETA-CITRYLGLUTAMATE SYNTHASE B-RELATED"/>
    <property type="match status" value="1"/>
</dbReference>
<evidence type="ECO:0008006" key="3">
    <source>
        <dbReference type="Google" id="ProtNLM"/>
    </source>
</evidence>
<evidence type="ECO:0000313" key="1">
    <source>
        <dbReference type="EMBL" id="RAJ05245.1"/>
    </source>
</evidence>
<dbReference type="OrthoDB" id="108548at2"/>
<accession>A0A327QMZ3</accession>
<dbReference type="RefSeq" id="WP_111597854.1">
    <property type="nucleotide sequence ID" value="NZ_QLLL01000004.1"/>
</dbReference>
<dbReference type="PANTHER" id="PTHR21621">
    <property type="entry name" value="RIBOSOMAL PROTEIN S6 MODIFICATION PROTEIN"/>
    <property type="match status" value="1"/>
</dbReference>
<reference evidence="1 2" key="1">
    <citation type="submission" date="2018-06" db="EMBL/GenBank/DDBJ databases">
        <title>Genomic Encyclopedia of Archaeal and Bacterial Type Strains, Phase II (KMG-II): from individual species to whole genera.</title>
        <authorList>
            <person name="Goeker M."/>
        </authorList>
    </citation>
    <scope>NUCLEOTIDE SEQUENCE [LARGE SCALE GENOMIC DNA]</scope>
    <source>
        <strain evidence="1 2">DSM 23857</strain>
    </source>
</reference>
<dbReference type="Proteomes" id="UP000249547">
    <property type="component" value="Unassembled WGS sequence"/>
</dbReference>
<keyword evidence="2" id="KW-1185">Reference proteome</keyword>
<sequence length="319" mass="36455">MKKIGILFGMENSFPTALIQRINSMNKGCLAEAVHISQVLQGMQNDYHVIVDRISHDVPFYRAYLKTAALAGTAVLNNPFWNSADEKFFNNSLAHHLHIPVPKTALLPSFQRPPDTGPTSFRNLSYPMDWQEIFNYTGFPAYLKPFSGGGWKHVYRIETENQFFETYGQTHQLVMMLQEEILFDAYFRCYVIGGKQVHTMHYDPRLPHAERYHAHYDVDKRLLKTVAQYAVTLNEYLGYDVNSVEFAVKDGIPYAIDFCNPVPDADLQSVGASNFEWIVNTTAEFAIEKALVHAPGKDNLTWGKYMQHAVLQQPLRGEI</sequence>
<dbReference type="GO" id="GO:0009432">
    <property type="term" value="P:SOS response"/>
    <property type="evidence" value="ECO:0007669"/>
    <property type="project" value="TreeGrafter"/>
</dbReference>